<evidence type="ECO:0000256" key="1">
    <source>
        <dbReference type="SAM" id="MobiDB-lite"/>
    </source>
</evidence>
<dbReference type="Proteomes" id="UP000054477">
    <property type="component" value="Unassembled WGS sequence"/>
</dbReference>
<feature type="compositionally biased region" description="Acidic residues" evidence="1">
    <location>
        <begin position="15"/>
        <end position="24"/>
    </location>
</feature>
<feature type="region of interest" description="Disordered" evidence="1">
    <location>
        <begin position="160"/>
        <end position="197"/>
    </location>
</feature>
<evidence type="ECO:0000313" key="3">
    <source>
        <dbReference type="Proteomes" id="UP000054477"/>
    </source>
</evidence>
<sequence>MAPTHKSVDILASDSDLDDDDDDLGTAVVPEELDKPAQPPSPPATVAKVRKRKLQEKDEPATTMNLRYTLAILSATELKKPVSRQEPKGASFTLATDKPWDTLKAQLLAKIDSALQPRKINFADYQIKYQIPRVLSKPGLDLNCEEDYADLVDRSHNIKANPPTINVNIRPISGDNDKENEEEDSSGKTKKKARIDPEALPGNVAKNKNIQLLQEQWKCKRRQDSCIGVHCYLDPDTDAHLPLNHERLDCWAAAMLKGEESATLTKPPNHKLFDMKRTALSPVLQCRLDVQNQKNTPVAPPVFNFNIGNEVATLFRPLAPTALAAPTAPAAAPAPTAPTHATAPTPMTPADCPYLFSPLRYAGSDVSLNEFCTVYELGDAVLKRLEENCYKKSSALRFVTIQELKDMGFCLGEIAVLRVAVDSWSVSQT</sequence>
<reference evidence="2 3" key="1">
    <citation type="submission" date="2014-04" db="EMBL/GenBank/DDBJ databases">
        <authorList>
            <consortium name="DOE Joint Genome Institute"/>
            <person name="Kuo A."/>
            <person name="Kohler A."/>
            <person name="Nagy L.G."/>
            <person name="Floudas D."/>
            <person name="Copeland A."/>
            <person name="Barry K.W."/>
            <person name="Cichocki N."/>
            <person name="Veneault-Fourrey C."/>
            <person name="LaButti K."/>
            <person name="Lindquist E.A."/>
            <person name="Lipzen A."/>
            <person name="Lundell T."/>
            <person name="Morin E."/>
            <person name="Murat C."/>
            <person name="Sun H."/>
            <person name="Tunlid A."/>
            <person name="Henrissat B."/>
            <person name="Grigoriev I.V."/>
            <person name="Hibbett D.S."/>
            <person name="Martin F."/>
            <person name="Nordberg H.P."/>
            <person name="Cantor M.N."/>
            <person name="Hua S.X."/>
        </authorList>
    </citation>
    <scope>NUCLEOTIDE SEQUENCE [LARGE SCALE GENOMIC DNA]</scope>
    <source>
        <strain evidence="2 3">LaAM-08-1</strain>
    </source>
</reference>
<reference evidence="3" key="2">
    <citation type="submission" date="2015-01" db="EMBL/GenBank/DDBJ databases">
        <title>Evolutionary Origins and Diversification of the Mycorrhizal Mutualists.</title>
        <authorList>
            <consortium name="DOE Joint Genome Institute"/>
            <consortium name="Mycorrhizal Genomics Consortium"/>
            <person name="Kohler A."/>
            <person name="Kuo A."/>
            <person name="Nagy L.G."/>
            <person name="Floudas D."/>
            <person name="Copeland A."/>
            <person name="Barry K.W."/>
            <person name="Cichocki N."/>
            <person name="Veneault-Fourrey C."/>
            <person name="LaButti K."/>
            <person name="Lindquist E.A."/>
            <person name="Lipzen A."/>
            <person name="Lundell T."/>
            <person name="Morin E."/>
            <person name="Murat C."/>
            <person name="Riley R."/>
            <person name="Ohm R."/>
            <person name="Sun H."/>
            <person name="Tunlid A."/>
            <person name="Henrissat B."/>
            <person name="Grigoriev I.V."/>
            <person name="Hibbett D.S."/>
            <person name="Martin F."/>
        </authorList>
    </citation>
    <scope>NUCLEOTIDE SEQUENCE [LARGE SCALE GENOMIC DNA]</scope>
    <source>
        <strain evidence="3">LaAM-08-1</strain>
    </source>
</reference>
<keyword evidence="3" id="KW-1185">Reference proteome</keyword>
<protein>
    <submittedName>
        <fullName evidence="2">Unplaced genomic scaffold K443scaffold_8, whole genome shotgun sequence</fullName>
    </submittedName>
</protein>
<dbReference type="OrthoDB" id="3063862at2759"/>
<feature type="region of interest" description="Disordered" evidence="1">
    <location>
        <begin position="1"/>
        <end position="60"/>
    </location>
</feature>
<evidence type="ECO:0000313" key="2">
    <source>
        <dbReference type="EMBL" id="KIK08318.1"/>
    </source>
</evidence>
<gene>
    <name evidence="2" type="ORF">K443DRAFT_119281</name>
</gene>
<name>A0A0C9YJN9_9AGAR</name>
<organism evidence="2 3">
    <name type="scientific">Laccaria amethystina LaAM-08-1</name>
    <dbReference type="NCBI Taxonomy" id="1095629"/>
    <lineage>
        <taxon>Eukaryota</taxon>
        <taxon>Fungi</taxon>
        <taxon>Dikarya</taxon>
        <taxon>Basidiomycota</taxon>
        <taxon>Agaricomycotina</taxon>
        <taxon>Agaricomycetes</taxon>
        <taxon>Agaricomycetidae</taxon>
        <taxon>Agaricales</taxon>
        <taxon>Agaricineae</taxon>
        <taxon>Hydnangiaceae</taxon>
        <taxon>Laccaria</taxon>
    </lineage>
</organism>
<accession>A0A0C9YJN9</accession>
<dbReference type="EMBL" id="KN838543">
    <property type="protein sequence ID" value="KIK08318.1"/>
    <property type="molecule type" value="Genomic_DNA"/>
</dbReference>
<proteinExistence type="predicted"/>
<dbReference type="STRING" id="1095629.A0A0C9YJN9"/>
<dbReference type="HOGENOM" id="CLU_045441_0_1_1"/>
<dbReference type="AlphaFoldDB" id="A0A0C9YJN9"/>